<dbReference type="InterPro" id="IPR003593">
    <property type="entry name" value="AAA+_ATPase"/>
</dbReference>
<evidence type="ECO:0000256" key="1">
    <source>
        <dbReference type="ARBA" id="ARBA00004141"/>
    </source>
</evidence>
<evidence type="ECO:0000256" key="4">
    <source>
        <dbReference type="ARBA" id="ARBA00022741"/>
    </source>
</evidence>
<feature type="transmembrane region" description="Helical" evidence="8">
    <location>
        <begin position="519"/>
        <end position="544"/>
    </location>
</feature>
<keyword evidence="6 8" id="KW-1133">Transmembrane helix</keyword>
<feature type="transmembrane region" description="Helical" evidence="8">
    <location>
        <begin position="1157"/>
        <end position="1183"/>
    </location>
</feature>
<feature type="transmembrane region" description="Helical" evidence="8">
    <location>
        <begin position="1052"/>
        <end position="1070"/>
    </location>
</feature>
<dbReference type="GO" id="GO:0140359">
    <property type="term" value="F:ABC-type transporter activity"/>
    <property type="evidence" value="ECO:0007669"/>
    <property type="project" value="InterPro"/>
</dbReference>
<dbReference type="SMART" id="SM00382">
    <property type="entry name" value="AAA"/>
    <property type="match status" value="2"/>
</dbReference>
<dbReference type="PROSITE" id="PS50893">
    <property type="entry name" value="ABC_TRANSPORTER_2"/>
    <property type="match status" value="2"/>
</dbReference>
<organism evidence="10 11">
    <name type="scientific">Sarocladium strictum</name>
    <name type="common">Black bundle disease fungus</name>
    <name type="synonym">Acremonium strictum</name>
    <dbReference type="NCBI Taxonomy" id="5046"/>
    <lineage>
        <taxon>Eukaryota</taxon>
        <taxon>Fungi</taxon>
        <taxon>Dikarya</taxon>
        <taxon>Ascomycota</taxon>
        <taxon>Pezizomycotina</taxon>
        <taxon>Sordariomycetes</taxon>
        <taxon>Hypocreomycetidae</taxon>
        <taxon>Hypocreales</taxon>
        <taxon>Sarocladiaceae</taxon>
        <taxon>Sarocladium</taxon>
    </lineage>
</organism>
<dbReference type="InterPro" id="IPR043926">
    <property type="entry name" value="ABCG_dom"/>
</dbReference>
<evidence type="ECO:0000256" key="2">
    <source>
        <dbReference type="ARBA" id="ARBA00022448"/>
    </source>
</evidence>
<protein>
    <recommendedName>
        <fullName evidence="9">ABC transporter domain-containing protein</fullName>
    </recommendedName>
</protein>
<proteinExistence type="predicted"/>
<feature type="transmembrane region" description="Helical" evidence="8">
    <location>
        <begin position="1195"/>
        <end position="1215"/>
    </location>
</feature>
<dbReference type="Proteomes" id="UP001175261">
    <property type="component" value="Unassembled WGS sequence"/>
</dbReference>
<feature type="transmembrane region" description="Helical" evidence="8">
    <location>
        <begin position="550"/>
        <end position="569"/>
    </location>
</feature>
<dbReference type="GO" id="GO:0016887">
    <property type="term" value="F:ATP hydrolysis activity"/>
    <property type="evidence" value="ECO:0007669"/>
    <property type="project" value="InterPro"/>
</dbReference>
<keyword evidence="7 8" id="KW-0472">Membrane</keyword>
<dbReference type="EMBL" id="JAPDFR010000007">
    <property type="protein sequence ID" value="KAK0385457.1"/>
    <property type="molecule type" value="Genomic_DNA"/>
</dbReference>
<evidence type="ECO:0000256" key="8">
    <source>
        <dbReference type="SAM" id="Phobius"/>
    </source>
</evidence>
<dbReference type="Pfam" id="PF01061">
    <property type="entry name" value="ABC2_membrane"/>
    <property type="match status" value="2"/>
</dbReference>
<dbReference type="InterPro" id="IPR013525">
    <property type="entry name" value="ABC2_TM"/>
</dbReference>
<feature type="domain" description="ABC transporter" evidence="9">
    <location>
        <begin position="75"/>
        <end position="316"/>
    </location>
</feature>
<accession>A0AA39L622</accession>
<dbReference type="Pfam" id="PF00005">
    <property type="entry name" value="ABC_tran"/>
    <property type="match status" value="2"/>
</dbReference>
<evidence type="ECO:0000256" key="5">
    <source>
        <dbReference type="ARBA" id="ARBA00022840"/>
    </source>
</evidence>
<sequence length="1298" mass="142857">MATSIRKPILSQNTELTLENIAITESSRVGESDAGIGSGLTIADGSTHAVEPVEVEICQLSVEISRKSIGSNILAKLQSLTGRAPLRTREILLHSVTANLQPGSLTAVIGASGSGKSTLLDALSGRLTSGRSIRSGSILYNGSSRRAHIRRAYVTQQDVLLPTLTVRETLQYTADLRVPPPATASDRRVLVERVIEELGLQKCANTRIGDSRKRGCSGGERRRVSVGVQLLANPSLLFLDEPTTGLDAASALALTTSLRALCQRNRVVVMTVHQPRPEIWSLFDNLIVLAQGSTLYAGPIDYALPWFEGLGFTRPPLVNPSDFLVDISAVDYRTGTLESRSMERLETLRQAWQAKDCDHSKGSVAQSAVAKHHEDDENWGQSIGLYRQIRVLTHRTLRVTCRDPLGLTACMIEAVLMGLAVGYIFFDMARDQAGIKSREGCLYVAASLQGYLILIFETFRMSFDISTYDREASDGYVQPAGFILSRRLAKIPTEDLPVPLILSSLIYFMTGLDRDAGNFFTFFAISILNHYLAVLCATLCVVASRDFSTATLIASLVYTLQSLASGLIIHVDNMPVYIGWTRWITYSFYTFSAYVANEFEGSFYDCPFAAGRGSAKCIQYEGDFVIETLGFPSNWTKRAIACMAGFSLVFLISSVIALQFLTPSTFNSISQPRQRADPRSRVQETPYVDAMKVNPTTVELCQYTLTLSTKTLKGCRQRFEQKHILQPINVTFEPGMLHIVLGPSGCGKTSLLDSIGQRLRPTIWAKYVPRGSIRFNGTKLTAKDLRTRCAYATQEGELLLPGLTVRETLQYAAALRLGTSSDVEQRADRVEGLLCTLGLKACSDSPVGTDNFRGISGGEKRRLALAIQILNGPQVLLVDEPTSGLDSFTANATVQLLHQIAKSGRTVIVAIHQPRSDLFEYFGKILLLSDGGCPIYSGPARDMVTYFTAAGFECPLGTNPADFALDLVNSSRGSLFNGGETRERLYRLKQHWRCNGWQGVSRDSESSPLALRENAPRYPSFQTRSSMACISQLLRRAATNTCRQPQLVLSRFMQSSGVALIFTIFFAPLGNNYSSIQDRFGLFQQLGGFYIIGMLTNAAVYPFERDVAYSEIQDGLYCVEHFLASYTVFELPFEVINSLFLGFLLVFAVGLPRTVASYFIATLSGFTGLSCGESLGIMFNTLFSHTGFAMNMMGILMALANTMAGVLSLNMPVLFTSFNYLSPIRYQVRAVAYYSLVNQTFDCNLDQGCPILTGDEALQLYHFDSDPIYSILGMVLCVLIYRLLAWLLLRIVGQVRSN</sequence>
<keyword evidence="2" id="KW-0813">Transport</keyword>
<evidence type="ECO:0000313" key="10">
    <source>
        <dbReference type="EMBL" id="KAK0385457.1"/>
    </source>
</evidence>
<comment type="subcellular location">
    <subcellularLocation>
        <location evidence="1">Membrane</location>
        <topology evidence="1">Multi-pass membrane protein</topology>
    </subcellularLocation>
</comment>
<comment type="caution">
    <text evidence="10">The sequence shown here is derived from an EMBL/GenBank/DDBJ whole genome shotgun (WGS) entry which is preliminary data.</text>
</comment>
<gene>
    <name evidence="10" type="ORF">NLU13_7933</name>
</gene>
<dbReference type="GO" id="GO:0005524">
    <property type="term" value="F:ATP binding"/>
    <property type="evidence" value="ECO:0007669"/>
    <property type="project" value="UniProtKB-KW"/>
</dbReference>
<dbReference type="InterPro" id="IPR003439">
    <property type="entry name" value="ABC_transporter-like_ATP-bd"/>
</dbReference>
<feature type="domain" description="ABC transporter" evidence="9">
    <location>
        <begin position="707"/>
        <end position="955"/>
    </location>
</feature>
<evidence type="ECO:0000256" key="6">
    <source>
        <dbReference type="ARBA" id="ARBA00022989"/>
    </source>
</evidence>
<name>A0AA39L622_SARSR</name>
<evidence type="ECO:0000313" key="11">
    <source>
        <dbReference type="Proteomes" id="UP001175261"/>
    </source>
</evidence>
<reference evidence="10" key="1">
    <citation type="submission" date="2022-10" db="EMBL/GenBank/DDBJ databases">
        <title>Determination and structural analysis of whole genome sequence of Sarocladium strictum F4-1.</title>
        <authorList>
            <person name="Hu L."/>
            <person name="Jiang Y."/>
        </authorList>
    </citation>
    <scope>NUCLEOTIDE SEQUENCE</scope>
    <source>
        <strain evidence="10">F4-1</strain>
    </source>
</reference>
<keyword evidence="3 8" id="KW-0812">Transmembrane</keyword>
<dbReference type="InterPro" id="IPR027417">
    <property type="entry name" value="P-loop_NTPase"/>
</dbReference>
<keyword evidence="11" id="KW-1185">Reference proteome</keyword>
<evidence type="ECO:0000259" key="9">
    <source>
        <dbReference type="PROSITE" id="PS50893"/>
    </source>
</evidence>
<feature type="transmembrane region" description="Helical" evidence="8">
    <location>
        <begin position="639"/>
        <end position="661"/>
    </location>
</feature>
<dbReference type="Pfam" id="PF19055">
    <property type="entry name" value="ABC2_membrane_7"/>
    <property type="match status" value="2"/>
</dbReference>
<dbReference type="SUPFAM" id="SSF52540">
    <property type="entry name" value="P-loop containing nucleoside triphosphate hydrolases"/>
    <property type="match status" value="2"/>
</dbReference>
<dbReference type="PANTHER" id="PTHR48041">
    <property type="entry name" value="ABC TRANSPORTER G FAMILY MEMBER 28"/>
    <property type="match status" value="1"/>
</dbReference>
<dbReference type="InterPro" id="IPR017871">
    <property type="entry name" value="ABC_transporter-like_CS"/>
</dbReference>
<dbReference type="InterPro" id="IPR050352">
    <property type="entry name" value="ABCG_transporters"/>
</dbReference>
<keyword evidence="5" id="KW-0067">ATP-binding</keyword>
<keyword evidence="4" id="KW-0547">Nucleotide-binding</keyword>
<feature type="transmembrane region" description="Helical" evidence="8">
    <location>
        <begin position="405"/>
        <end position="428"/>
    </location>
</feature>
<evidence type="ECO:0000256" key="3">
    <source>
        <dbReference type="ARBA" id="ARBA00022692"/>
    </source>
</evidence>
<dbReference type="PANTHER" id="PTHR48041:SF119">
    <property type="entry name" value="ROA1P"/>
    <property type="match status" value="1"/>
</dbReference>
<evidence type="ECO:0000256" key="7">
    <source>
        <dbReference type="ARBA" id="ARBA00023136"/>
    </source>
</evidence>
<dbReference type="GO" id="GO:0016020">
    <property type="term" value="C:membrane"/>
    <property type="evidence" value="ECO:0007669"/>
    <property type="project" value="UniProtKB-SubCell"/>
</dbReference>
<feature type="transmembrane region" description="Helical" evidence="8">
    <location>
        <begin position="440"/>
        <end position="459"/>
    </location>
</feature>
<dbReference type="PROSITE" id="PS00211">
    <property type="entry name" value="ABC_TRANSPORTER_1"/>
    <property type="match status" value="2"/>
</dbReference>
<feature type="transmembrane region" description="Helical" evidence="8">
    <location>
        <begin position="1131"/>
        <end position="1151"/>
    </location>
</feature>
<dbReference type="Gene3D" id="3.40.50.300">
    <property type="entry name" value="P-loop containing nucleotide triphosphate hydrolases"/>
    <property type="match status" value="2"/>
</dbReference>
<feature type="transmembrane region" description="Helical" evidence="8">
    <location>
        <begin position="1268"/>
        <end position="1289"/>
    </location>
</feature>